<name>A0A9P4PYR0_9PEZI</name>
<reference evidence="6" key="1">
    <citation type="journal article" date="2020" name="Stud. Mycol.">
        <title>101 Dothideomycetes genomes: a test case for predicting lifestyles and emergence of pathogens.</title>
        <authorList>
            <person name="Haridas S."/>
            <person name="Albert R."/>
            <person name="Binder M."/>
            <person name="Bloem J."/>
            <person name="Labutti K."/>
            <person name="Salamov A."/>
            <person name="Andreopoulos B."/>
            <person name="Baker S."/>
            <person name="Barry K."/>
            <person name="Bills G."/>
            <person name="Bluhm B."/>
            <person name="Cannon C."/>
            <person name="Castanera R."/>
            <person name="Culley D."/>
            <person name="Daum C."/>
            <person name="Ezra D."/>
            <person name="Gonzalez J."/>
            <person name="Henrissat B."/>
            <person name="Kuo A."/>
            <person name="Liang C."/>
            <person name="Lipzen A."/>
            <person name="Lutzoni F."/>
            <person name="Magnuson J."/>
            <person name="Mondo S."/>
            <person name="Nolan M."/>
            <person name="Ohm R."/>
            <person name="Pangilinan J."/>
            <person name="Park H.-J."/>
            <person name="Ramirez L."/>
            <person name="Alfaro M."/>
            <person name="Sun H."/>
            <person name="Tritt A."/>
            <person name="Yoshinaga Y."/>
            <person name="Zwiers L.-H."/>
            <person name="Turgeon B."/>
            <person name="Goodwin S."/>
            <person name="Spatafora J."/>
            <person name="Crous P."/>
            <person name="Grigoriev I."/>
        </authorList>
    </citation>
    <scope>NUCLEOTIDE SEQUENCE</scope>
    <source>
        <strain evidence="6">CBS 116435</strain>
    </source>
</reference>
<keyword evidence="2" id="KW-0863">Zinc-finger</keyword>
<evidence type="ECO:0000256" key="1">
    <source>
        <dbReference type="ARBA" id="ARBA00022723"/>
    </source>
</evidence>
<dbReference type="InterPro" id="IPR053051">
    <property type="entry name" value="HDAC_complex_subunit"/>
</dbReference>
<accession>A0A9P4PYR0</accession>
<dbReference type="InterPro" id="IPR003903">
    <property type="entry name" value="UIM_dom"/>
</dbReference>
<dbReference type="Pfam" id="PF20826">
    <property type="entry name" value="PHD_5"/>
    <property type="match status" value="1"/>
</dbReference>
<evidence type="ECO:0000256" key="4">
    <source>
        <dbReference type="SAM" id="MobiDB-lite"/>
    </source>
</evidence>
<keyword evidence="3" id="KW-0862">Zinc</keyword>
<keyword evidence="7" id="KW-1185">Reference proteome</keyword>
<dbReference type="EMBL" id="MU003882">
    <property type="protein sequence ID" value="KAF2716290.1"/>
    <property type="molecule type" value="Genomic_DNA"/>
</dbReference>
<dbReference type="PROSITE" id="PS50330">
    <property type="entry name" value="UIM"/>
    <property type="match status" value="1"/>
</dbReference>
<feature type="compositionally biased region" description="Acidic residues" evidence="4">
    <location>
        <begin position="80"/>
        <end position="90"/>
    </location>
</feature>
<dbReference type="SUPFAM" id="SSF57903">
    <property type="entry name" value="FYVE/PHD zinc finger"/>
    <property type="match status" value="1"/>
</dbReference>
<evidence type="ECO:0000259" key="5">
    <source>
        <dbReference type="SMART" id="SM00249"/>
    </source>
</evidence>
<dbReference type="Gene3D" id="3.30.40.10">
    <property type="entry name" value="Zinc/RING finger domain, C3HC4 (zinc finger)"/>
    <property type="match status" value="1"/>
</dbReference>
<dbReference type="PANTHER" id="PTHR47793:SF1">
    <property type="entry name" value="HISTONE DEACETYLASE COMPLEX SUBUNIT CTI6"/>
    <property type="match status" value="1"/>
</dbReference>
<feature type="region of interest" description="Disordered" evidence="4">
    <location>
        <begin position="503"/>
        <end position="525"/>
    </location>
</feature>
<evidence type="ECO:0000313" key="7">
    <source>
        <dbReference type="Proteomes" id="UP000799441"/>
    </source>
</evidence>
<feature type="compositionally biased region" description="Basic and acidic residues" evidence="4">
    <location>
        <begin position="317"/>
        <end position="348"/>
    </location>
</feature>
<evidence type="ECO:0000313" key="6">
    <source>
        <dbReference type="EMBL" id="KAF2716290.1"/>
    </source>
</evidence>
<evidence type="ECO:0000256" key="3">
    <source>
        <dbReference type="ARBA" id="ARBA00022833"/>
    </source>
</evidence>
<sequence>MPSPMRRSTRGASSNGKPPPPTSTASSSSLSSAKATRVTKDHVKSATPHSLSSEDLSEAPRRSKRSMALHEDEGTRETADQDENPGDEEEVTRCICGQQEYPGPPQSEAFSAVDAQSEDAGGLFIQCDGCSVWQHGGCVGIVEESLCPDKYYCEECRPKQHDVRTDPRGQKYSLYLPLYPKIHRKSSVSKYDEKARRDRESVVSRGSTEPGKRRATMRSKEHDDEEEQLQRAIEESKRDTEGTGTGTGTGRRSGKRSRDDSEESKEAKRPRRASESTPSMTRSASQDLESEDENGILLTTSKQKKARAEATLTARNTEMREKEKMKAQERAEAAGRRQERAGRRRGDEGDQDLSEEPSRPTTKQSPPASSQASPPPPAPLPLKRGPGKRTKKLGNNQYTKARELAAAGITSSPHSKKRQLALNGAASGDEHGVGERRNSPFLEPSNGNGNGRGRHGKGKGKALNGGSKQPTSEEMENAKSIPNIRRAIEGMQVFISKTQLEMAGDRVSGGSDTPRTGGPVRSPLGMDITRDFNNLSAMEMADVISRNIHRWQSLYGSMTA</sequence>
<feature type="domain" description="Zinc finger PHD-type" evidence="5">
    <location>
        <begin position="93"/>
        <end position="157"/>
    </location>
</feature>
<feature type="compositionally biased region" description="Basic and acidic residues" evidence="4">
    <location>
        <begin position="190"/>
        <end position="202"/>
    </location>
</feature>
<dbReference type="SMART" id="SM00249">
    <property type="entry name" value="PHD"/>
    <property type="match status" value="1"/>
</dbReference>
<dbReference type="GO" id="GO:0033698">
    <property type="term" value="C:Rpd3L complex"/>
    <property type="evidence" value="ECO:0007669"/>
    <property type="project" value="TreeGrafter"/>
</dbReference>
<dbReference type="GO" id="GO:0008270">
    <property type="term" value="F:zinc ion binding"/>
    <property type="evidence" value="ECO:0007669"/>
    <property type="project" value="UniProtKB-KW"/>
</dbReference>
<protein>
    <recommendedName>
        <fullName evidence="5">Zinc finger PHD-type domain-containing protein</fullName>
    </recommendedName>
</protein>
<gene>
    <name evidence="6" type="ORF">K431DRAFT_298770</name>
</gene>
<keyword evidence="1" id="KW-0479">Metal-binding</keyword>
<dbReference type="GO" id="GO:0070210">
    <property type="term" value="C:Rpd3L-Expanded complex"/>
    <property type="evidence" value="ECO:0007669"/>
    <property type="project" value="TreeGrafter"/>
</dbReference>
<dbReference type="AlphaFoldDB" id="A0A9P4PYR0"/>
<dbReference type="PANTHER" id="PTHR47793">
    <property type="entry name" value="HISTONE DEACETYLASE COMPLEX SUBUNIT CTI6"/>
    <property type="match status" value="1"/>
</dbReference>
<dbReference type="PROSITE" id="PS01359">
    <property type="entry name" value="ZF_PHD_1"/>
    <property type="match status" value="1"/>
</dbReference>
<dbReference type="GO" id="GO:0061188">
    <property type="term" value="P:negative regulation of rDNA heterochromatin formation"/>
    <property type="evidence" value="ECO:0007669"/>
    <property type="project" value="TreeGrafter"/>
</dbReference>
<feature type="region of interest" description="Disordered" evidence="4">
    <location>
        <begin position="186"/>
        <end position="478"/>
    </location>
</feature>
<organism evidence="6 7">
    <name type="scientific">Polychaeton citri CBS 116435</name>
    <dbReference type="NCBI Taxonomy" id="1314669"/>
    <lineage>
        <taxon>Eukaryota</taxon>
        <taxon>Fungi</taxon>
        <taxon>Dikarya</taxon>
        <taxon>Ascomycota</taxon>
        <taxon>Pezizomycotina</taxon>
        <taxon>Dothideomycetes</taxon>
        <taxon>Dothideomycetidae</taxon>
        <taxon>Capnodiales</taxon>
        <taxon>Capnodiaceae</taxon>
        <taxon>Polychaeton</taxon>
    </lineage>
</organism>
<feature type="compositionally biased region" description="Polar residues" evidence="4">
    <location>
        <begin position="275"/>
        <end position="287"/>
    </location>
</feature>
<feature type="region of interest" description="Disordered" evidence="4">
    <location>
        <begin position="1"/>
        <end position="115"/>
    </location>
</feature>
<feature type="compositionally biased region" description="Basic and acidic residues" evidence="4">
    <location>
        <begin position="256"/>
        <end position="267"/>
    </location>
</feature>
<feature type="compositionally biased region" description="Basic and acidic residues" evidence="4">
    <location>
        <begin position="428"/>
        <end position="438"/>
    </location>
</feature>
<dbReference type="OrthoDB" id="418595at2759"/>
<dbReference type="Proteomes" id="UP000799441">
    <property type="component" value="Unassembled WGS sequence"/>
</dbReference>
<comment type="caution">
    <text evidence="6">The sequence shown here is derived from an EMBL/GenBank/DDBJ whole genome shotgun (WGS) entry which is preliminary data.</text>
</comment>
<feature type="compositionally biased region" description="Low complexity" evidence="4">
    <location>
        <begin position="23"/>
        <end position="36"/>
    </location>
</feature>
<dbReference type="InterPro" id="IPR011011">
    <property type="entry name" value="Znf_FYVE_PHD"/>
</dbReference>
<dbReference type="InterPro" id="IPR013083">
    <property type="entry name" value="Znf_RING/FYVE/PHD"/>
</dbReference>
<feature type="compositionally biased region" description="Basic and acidic residues" evidence="4">
    <location>
        <begin position="218"/>
        <end position="241"/>
    </location>
</feature>
<dbReference type="SMART" id="SM00726">
    <property type="entry name" value="UIM"/>
    <property type="match status" value="1"/>
</dbReference>
<dbReference type="InterPro" id="IPR019786">
    <property type="entry name" value="Zinc_finger_PHD-type_CS"/>
</dbReference>
<proteinExistence type="predicted"/>
<evidence type="ECO:0000256" key="2">
    <source>
        <dbReference type="ARBA" id="ARBA00022771"/>
    </source>
</evidence>
<feature type="compositionally biased region" description="Basic and acidic residues" evidence="4">
    <location>
        <begin position="68"/>
        <end position="79"/>
    </location>
</feature>
<dbReference type="InterPro" id="IPR001965">
    <property type="entry name" value="Znf_PHD"/>
</dbReference>
<dbReference type="GO" id="GO:0061186">
    <property type="term" value="P:negative regulation of silent mating-type cassette heterochromatin formation"/>
    <property type="evidence" value="ECO:0007669"/>
    <property type="project" value="TreeGrafter"/>
</dbReference>